<dbReference type="Proteomes" id="UP000232149">
    <property type="component" value="Unassembled WGS sequence"/>
</dbReference>
<reference evidence="3 4" key="1">
    <citation type="submission" date="2017-07" db="EMBL/GenBank/DDBJ databases">
        <title>Leptospira spp. isolated from tropical soils.</title>
        <authorList>
            <person name="Thibeaux R."/>
            <person name="Iraola G."/>
            <person name="Ferres I."/>
            <person name="Bierque E."/>
            <person name="Girault D."/>
            <person name="Soupe-Gilbert M.-E."/>
            <person name="Picardeau M."/>
            <person name="Goarant C."/>
        </authorList>
    </citation>
    <scope>NUCLEOTIDE SEQUENCE [LARGE SCALE GENOMIC DNA]</scope>
    <source>
        <strain evidence="1 4">FH2-B-C1</strain>
        <strain evidence="2 3">FH2-B-D1</strain>
    </source>
</reference>
<dbReference type="Proteomes" id="UP000232188">
    <property type="component" value="Unassembled WGS sequence"/>
</dbReference>
<proteinExistence type="predicted"/>
<dbReference type="EMBL" id="NPDV01000013">
    <property type="protein sequence ID" value="PJZ52395.1"/>
    <property type="molecule type" value="Genomic_DNA"/>
</dbReference>
<sequence>MKRWPIHPKIFCLCELLQNGTNFKTKVFLCEKINSAVIFSEMDFQSVFKSFSIKTSFVGTTFFILRKRFTSGAQSRIEKNS</sequence>
<keyword evidence="3" id="KW-1185">Reference proteome</keyword>
<dbReference type="EMBL" id="NPDU01000075">
    <property type="protein sequence ID" value="PJZ60149.1"/>
    <property type="molecule type" value="Genomic_DNA"/>
</dbReference>
<evidence type="ECO:0000313" key="4">
    <source>
        <dbReference type="Proteomes" id="UP000232188"/>
    </source>
</evidence>
<accession>A0A2M9YLG0</accession>
<evidence type="ECO:0000313" key="3">
    <source>
        <dbReference type="Proteomes" id="UP000232149"/>
    </source>
</evidence>
<organism evidence="1 4">
    <name type="scientific">Leptospira adleri</name>
    <dbReference type="NCBI Taxonomy" id="2023186"/>
    <lineage>
        <taxon>Bacteria</taxon>
        <taxon>Pseudomonadati</taxon>
        <taxon>Spirochaetota</taxon>
        <taxon>Spirochaetia</taxon>
        <taxon>Leptospirales</taxon>
        <taxon>Leptospiraceae</taxon>
        <taxon>Leptospira</taxon>
    </lineage>
</organism>
<evidence type="ECO:0000313" key="1">
    <source>
        <dbReference type="EMBL" id="PJZ52395.1"/>
    </source>
</evidence>
<dbReference type="AlphaFoldDB" id="A0A2M9YLG0"/>
<gene>
    <name evidence="2" type="ORF">CH376_19925</name>
    <name evidence="1" type="ORF">CH380_14575</name>
</gene>
<evidence type="ECO:0000313" key="2">
    <source>
        <dbReference type="EMBL" id="PJZ60149.1"/>
    </source>
</evidence>
<protein>
    <submittedName>
        <fullName evidence="1">Uncharacterized protein</fullName>
    </submittedName>
</protein>
<comment type="caution">
    <text evidence="1">The sequence shown here is derived from an EMBL/GenBank/DDBJ whole genome shotgun (WGS) entry which is preliminary data.</text>
</comment>
<name>A0A2M9YLG0_9LEPT</name>